<organism evidence="2 3">
    <name type="scientific">Alkalimonas delamerensis</name>
    <dbReference type="NCBI Taxonomy" id="265981"/>
    <lineage>
        <taxon>Bacteria</taxon>
        <taxon>Pseudomonadati</taxon>
        <taxon>Pseudomonadota</taxon>
        <taxon>Gammaproteobacteria</taxon>
        <taxon>Alkalimonas</taxon>
    </lineage>
</organism>
<dbReference type="EMBL" id="JAUZVY010000001">
    <property type="protein sequence ID" value="MDP4528106.1"/>
    <property type="molecule type" value="Genomic_DNA"/>
</dbReference>
<feature type="chain" id="PRO_5045881104" evidence="1">
    <location>
        <begin position="21"/>
        <end position="250"/>
    </location>
</feature>
<dbReference type="GO" id="GO:0008233">
    <property type="term" value="F:peptidase activity"/>
    <property type="evidence" value="ECO:0007669"/>
    <property type="project" value="UniProtKB-KW"/>
</dbReference>
<evidence type="ECO:0000313" key="2">
    <source>
        <dbReference type="EMBL" id="MDP4528106.1"/>
    </source>
</evidence>
<keyword evidence="2" id="KW-0378">Hydrolase</keyword>
<name>A0ABT9GMD0_9GAMM</name>
<dbReference type="InterPro" id="IPR043504">
    <property type="entry name" value="Peptidase_S1_PA_chymotrypsin"/>
</dbReference>
<dbReference type="GO" id="GO:0006508">
    <property type="term" value="P:proteolysis"/>
    <property type="evidence" value="ECO:0007669"/>
    <property type="project" value="UniProtKB-KW"/>
</dbReference>
<dbReference type="Pfam" id="PF13365">
    <property type="entry name" value="Trypsin_2"/>
    <property type="match status" value="1"/>
</dbReference>
<dbReference type="PANTHER" id="PTHR43019:SF23">
    <property type="entry name" value="PROTEASE DO-LIKE 5, CHLOROPLASTIC"/>
    <property type="match status" value="1"/>
</dbReference>
<evidence type="ECO:0000256" key="1">
    <source>
        <dbReference type="SAM" id="SignalP"/>
    </source>
</evidence>
<gene>
    <name evidence="2" type="ORF">Q3O59_03560</name>
</gene>
<protein>
    <submittedName>
        <fullName evidence="2">Serine protease</fullName>
    </submittedName>
</protein>
<dbReference type="SUPFAM" id="SSF50494">
    <property type="entry name" value="Trypsin-like serine proteases"/>
    <property type="match status" value="1"/>
</dbReference>
<comment type="caution">
    <text evidence="2">The sequence shown here is derived from an EMBL/GenBank/DDBJ whole genome shotgun (WGS) entry which is preliminary data.</text>
</comment>
<accession>A0ABT9GMD0</accession>
<keyword evidence="1" id="KW-0732">Signal</keyword>
<reference evidence="2 3" key="1">
    <citation type="submission" date="2023-08" db="EMBL/GenBank/DDBJ databases">
        <authorList>
            <person name="Joshi A."/>
            <person name="Thite S."/>
        </authorList>
    </citation>
    <scope>NUCLEOTIDE SEQUENCE [LARGE SCALE GENOMIC DNA]</scope>
    <source>
        <strain evidence="2 3">1E1</strain>
    </source>
</reference>
<proteinExistence type="predicted"/>
<evidence type="ECO:0000313" key="3">
    <source>
        <dbReference type="Proteomes" id="UP001236258"/>
    </source>
</evidence>
<feature type="signal peptide" evidence="1">
    <location>
        <begin position="1"/>
        <end position="20"/>
    </location>
</feature>
<dbReference type="PANTHER" id="PTHR43019">
    <property type="entry name" value="SERINE ENDOPROTEASE DEGS"/>
    <property type="match status" value="1"/>
</dbReference>
<keyword evidence="3" id="KW-1185">Reference proteome</keyword>
<keyword evidence="2" id="KW-0645">Protease</keyword>
<dbReference type="Gene3D" id="2.40.10.10">
    <property type="entry name" value="Trypsin-like serine proteases"/>
    <property type="match status" value="2"/>
</dbReference>
<dbReference type="InterPro" id="IPR009003">
    <property type="entry name" value="Peptidase_S1_PA"/>
</dbReference>
<dbReference type="Proteomes" id="UP001236258">
    <property type="component" value="Unassembled WGS sequence"/>
</dbReference>
<sequence length="250" mass="27415">MMKMRLLIAWLLFFFGSVQAAELVELIPQVKPSVVGIAIHNPTASPRLQFIGTGFVVGNGKQVVTNYHVIGRALDESRREQYVVVSGSARDITIHPMTGRRNAPQYDLAIMEIEQALPALRLAGKDYYPEGSRIAFTGFPISNVLGLYPATHQGIIAAITPIAIPVDNSRDLHIQALRQLREPYLIYQLDATAYPGNSGSPLIHQASGKVIGVINMVHVKSTREAVLSDPSGISYAIPVRYVHQLLQQTP</sequence>